<protein>
    <recommendedName>
        <fullName evidence="1">Zinc-ribbon domain-containing protein</fullName>
    </recommendedName>
</protein>
<dbReference type="Gene3D" id="3.40.390.70">
    <property type="match status" value="1"/>
</dbReference>
<dbReference type="RefSeq" id="WP_089686875.1">
    <property type="nucleotide sequence ID" value="NZ_FNFO01000011.1"/>
</dbReference>
<evidence type="ECO:0000313" key="3">
    <source>
        <dbReference type="Proteomes" id="UP000198510"/>
    </source>
</evidence>
<keyword evidence="3" id="KW-1185">Reference proteome</keyword>
<dbReference type="Proteomes" id="UP000198510">
    <property type="component" value="Unassembled WGS sequence"/>
</dbReference>
<proteinExistence type="predicted"/>
<gene>
    <name evidence="2" type="ORF">SAMN05421823_111222</name>
</gene>
<organism evidence="2 3">
    <name type="scientific">Catalinimonas alkaloidigena</name>
    <dbReference type="NCBI Taxonomy" id="1075417"/>
    <lineage>
        <taxon>Bacteria</taxon>
        <taxon>Pseudomonadati</taxon>
        <taxon>Bacteroidota</taxon>
        <taxon>Cytophagia</taxon>
        <taxon>Cytophagales</taxon>
        <taxon>Catalimonadaceae</taxon>
        <taxon>Catalinimonas</taxon>
    </lineage>
</organism>
<dbReference type="AlphaFoldDB" id="A0A1G9RPQ8"/>
<dbReference type="PIRSF" id="PIRSF012641">
    <property type="entry name" value="UCP012641"/>
    <property type="match status" value="1"/>
</dbReference>
<dbReference type="OrthoDB" id="256753at2"/>
<reference evidence="2 3" key="1">
    <citation type="submission" date="2016-10" db="EMBL/GenBank/DDBJ databases">
        <authorList>
            <person name="de Groot N.N."/>
        </authorList>
    </citation>
    <scope>NUCLEOTIDE SEQUENCE [LARGE SCALE GENOMIC DNA]</scope>
    <source>
        <strain evidence="2 3">DSM 25186</strain>
    </source>
</reference>
<evidence type="ECO:0000313" key="2">
    <source>
        <dbReference type="EMBL" id="SDM25050.1"/>
    </source>
</evidence>
<accession>A0A1G9RPQ8</accession>
<feature type="domain" description="Zinc-ribbon" evidence="1">
    <location>
        <begin position="3"/>
        <end position="95"/>
    </location>
</feature>
<sequence>MQLFKCTHCGQLLYFENHHCEKCGYPLGFEPEKLKLVPLVPVHDAVFEIYENGPETYRYCDNHQHGVCNWLVPTDSPSAYCKACELNRTVPDLSNPDYVARWQTLEFAKHRLVYALLRMKLPLISKFQDPDKGLAFDFLANPTEEGAPRVLTGHADGLITINIEEADDLEREMARKNMDEAYRTVLGHFRHEVGHYYWDRLIADDGRQEAFRALFGDEQADYGEALEKHYETGPPDHWQEEYISAYATTHPWEDWAETWAHYLHIVDTLETAYSFGMSVSPIVADEADDSLEADMDRDPYRLKKFDGLINRWLPLTFAMNSLNRSMGHHDLYPFVIPPKVVEKLAFVHDVCKEVKREARETSKVAP</sequence>
<dbReference type="EMBL" id="FNFO01000011">
    <property type="protein sequence ID" value="SDM25050.1"/>
    <property type="molecule type" value="Genomic_DNA"/>
</dbReference>
<dbReference type="Pfam" id="PF15887">
    <property type="entry name" value="Peptidase_Mx"/>
    <property type="match status" value="1"/>
</dbReference>
<dbReference type="InterPro" id="IPR011201">
    <property type="entry name" value="Zinc-ribbon_6_bact"/>
</dbReference>
<dbReference type="STRING" id="1075417.SAMN05421823_111222"/>
<dbReference type="InterPro" id="IPR031321">
    <property type="entry name" value="UCP012641"/>
</dbReference>
<dbReference type="Pfam" id="PF10005">
    <property type="entry name" value="Zn_ribbon_DZR_6"/>
    <property type="match status" value="1"/>
</dbReference>
<name>A0A1G9RPQ8_9BACT</name>
<evidence type="ECO:0000259" key="1">
    <source>
        <dbReference type="Pfam" id="PF10005"/>
    </source>
</evidence>